<dbReference type="Gene3D" id="3.30.710.10">
    <property type="entry name" value="Potassium Channel Kv1.1, Chain A"/>
    <property type="match status" value="1"/>
</dbReference>
<dbReference type="PANTHER" id="PTHR23231">
    <property type="entry name" value="GERM CELL-LESS PROTEIN"/>
    <property type="match status" value="1"/>
</dbReference>
<feature type="region of interest" description="Disordered" evidence="2">
    <location>
        <begin position="1"/>
        <end position="48"/>
    </location>
</feature>
<dbReference type="EMBL" id="LR785484">
    <property type="protein sequence ID" value="CAB3249719.1"/>
    <property type="molecule type" value="mRNA"/>
</dbReference>
<keyword evidence="1" id="KW-0217">Developmental protein</keyword>
<dbReference type="PROSITE" id="PS50097">
    <property type="entry name" value="BTB"/>
    <property type="match status" value="1"/>
</dbReference>
<dbReference type="Pfam" id="PF00651">
    <property type="entry name" value="BTB"/>
    <property type="match status" value="1"/>
</dbReference>
<dbReference type="SUPFAM" id="SSF54695">
    <property type="entry name" value="POZ domain"/>
    <property type="match status" value="1"/>
</dbReference>
<protein>
    <submittedName>
        <fullName evidence="4">Germ cell-less protein-like 1</fullName>
    </submittedName>
</protein>
<gene>
    <name evidence="4" type="primary">Gmcl1</name>
</gene>
<name>A0A6F9DEC4_9ASCI</name>
<dbReference type="AlphaFoldDB" id="A0A6F9DEC4"/>
<dbReference type="InterPro" id="IPR000210">
    <property type="entry name" value="BTB/POZ_dom"/>
</dbReference>
<dbReference type="InterPro" id="IPR011333">
    <property type="entry name" value="SKP1/BTB/POZ_sf"/>
</dbReference>
<dbReference type="CDD" id="cd18305">
    <property type="entry name" value="BTB_POZ_GCL"/>
    <property type="match status" value="1"/>
</dbReference>
<dbReference type="PANTHER" id="PTHR23231:SF17">
    <property type="entry name" value="BTB DOMAIN-CONTAINING PROTEIN"/>
    <property type="match status" value="1"/>
</dbReference>
<dbReference type="GO" id="GO:0007281">
    <property type="term" value="P:germ cell development"/>
    <property type="evidence" value="ECO:0007669"/>
    <property type="project" value="InterPro"/>
</dbReference>
<sequence>MGNILRTPASSSGIVNVPTESPRKRKRRDSDESGDTEDSNSHSCCKSRRKKTKTTSQYIYNALFENGENSDIKICAFKHEWNLHKIYLKQAKYFSGMFQSQWKESLMGVIDLQIPDENVTKESLNTALGSLYSDEVDISPETVVSVLSAASLIQLEGLMQQCSDAMKEYVCCENVCNYYANARMYGQGQVERKCIKWMENNLMMQTKNISFLTQIEPELMAKIVSSSNLFVLQVEMDVYTLLKKWAFLRMRSNSMNDFDDKNLATVASEYFQEKFKTNGNVFLETPEGAMFIKAFQAVRLCNVIIEFGCCLELEKDCIVPPSWLMPLYRERWLTMLRVEQGVDHGPQSGSSLDSMSLRCGRILQQDTDHCWRWNGYNFALDLLVTYNASANSKYLLLKRNIQSQRRRASVGLTPVRRILYHIRVFSVNKKGHVVNKVSCGPSFLALEKDDERIVLHFNSGEKLHFPLLVTATFKIVSARDMGNSSFRIPPISLTAQSLSFHDDESDLTTS</sequence>
<organism evidence="4">
    <name type="scientific">Phallusia mammillata</name>
    <dbReference type="NCBI Taxonomy" id="59560"/>
    <lineage>
        <taxon>Eukaryota</taxon>
        <taxon>Metazoa</taxon>
        <taxon>Chordata</taxon>
        <taxon>Tunicata</taxon>
        <taxon>Ascidiacea</taxon>
        <taxon>Phlebobranchia</taxon>
        <taxon>Ascidiidae</taxon>
        <taxon>Phallusia</taxon>
    </lineage>
</organism>
<reference evidence="4" key="1">
    <citation type="submission" date="2020-04" db="EMBL/GenBank/DDBJ databases">
        <authorList>
            <person name="Neveu A P."/>
        </authorList>
    </citation>
    <scope>NUCLEOTIDE SEQUENCE</scope>
    <source>
        <tissue evidence="4">Whole embryo</tissue>
    </source>
</reference>
<proteinExistence type="evidence at transcript level"/>
<dbReference type="SMART" id="SM00225">
    <property type="entry name" value="BTB"/>
    <property type="match status" value="1"/>
</dbReference>
<evidence type="ECO:0000256" key="2">
    <source>
        <dbReference type="SAM" id="MobiDB-lite"/>
    </source>
</evidence>
<dbReference type="CDD" id="cd18495">
    <property type="entry name" value="BACK_GCL"/>
    <property type="match status" value="1"/>
</dbReference>
<evidence type="ECO:0000256" key="1">
    <source>
        <dbReference type="ARBA" id="ARBA00022473"/>
    </source>
</evidence>
<evidence type="ECO:0000259" key="3">
    <source>
        <dbReference type="PROSITE" id="PS50097"/>
    </source>
</evidence>
<dbReference type="InterPro" id="IPR043380">
    <property type="entry name" value="Gcl-like"/>
</dbReference>
<evidence type="ECO:0000313" key="4">
    <source>
        <dbReference type="EMBL" id="CAB3249719.1"/>
    </source>
</evidence>
<accession>A0A6F9DEC4</accession>
<feature type="domain" description="BTB" evidence="3">
    <location>
        <begin position="70"/>
        <end position="140"/>
    </location>
</feature>